<dbReference type="InterPro" id="IPR029063">
    <property type="entry name" value="SAM-dependent_MTases_sf"/>
</dbReference>
<evidence type="ECO:0000259" key="4">
    <source>
        <dbReference type="Pfam" id="PF08241"/>
    </source>
</evidence>
<keyword evidence="6" id="KW-1185">Reference proteome</keyword>
<dbReference type="EMBL" id="JAACJM010000003">
    <property type="protein sequence ID" value="KAF5373778.1"/>
    <property type="molecule type" value="Genomic_DNA"/>
</dbReference>
<sequence>MTQFLPCNMSVHGVAANGFGQGNELYDRARPSYQPIAISHIREAVRSNPPLNVVEIGAGTGIFTRALLAHPEWKDAIQKLIAIEPSSGMREVFSKTVQDERVSVKEGTFDSTGVENGWADIIIIAQAFHWTPDHELACTEFSRILKPNGVLALIWNLEDRDAARWVSQVRNRIEVNILQTNIVQNPDSVIPTFQLHEAGSPQFRLGHWRKAFETTAYKNYFDPQNERVFEYSLETTSSQVVDRACSKSYMAILSPEDKQKAIKDLEAILERGEDKEWVDQANGIFKYPYQTFVVVCRRK</sequence>
<dbReference type="OrthoDB" id="66144at2759"/>
<evidence type="ECO:0000313" key="6">
    <source>
        <dbReference type="Proteomes" id="UP000559256"/>
    </source>
</evidence>
<dbReference type="PANTHER" id="PTHR44942:SF4">
    <property type="entry name" value="METHYLTRANSFERASE TYPE 11 DOMAIN-CONTAINING PROTEIN"/>
    <property type="match status" value="1"/>
</dbReference>
<dbReference type="InterPro" id="IPR013216">
    <property type="entry name" value="Methyltransf_11"/>
</dbReference>
<keyword evidence="3" id="KW-0808">Transferase</keyword>
<keyword evidence="2" id="KW-0489">Methyltransferase</keyword>
<dbReference type="Gene3D" id="3.40.50.150">
    <property type="entry name" value="Vaccinia Virus protein VP39"/>
    <property type="match status" value="1"/>
</dbReference>
<proteinExistence type="inferred from homology"/>
<comment type="caution">
    <text evidence="5">The sequence shown here is derived from an EMBL/GenBank/DDBJ whole genome shotgun (WGS) entry which is preliminary data.</text>
</comment>
<dbReference type="CDD" id="cd02440">
    <property type="entry name" value="AdoMet_MTases"/>
    <property type="match status" value="1"/>
</dbReference>
<evidence type="ECO:0000256" key="1">
    <source>
        <dbReference type="ARBA" id="ARBA00008361"/>
    </source>
</evidence>
<evidence type="ECO:0000313" key="5">
    <source>
        <dbReference type="EMBL" id="KAF5373778.1"/>
    </source>
</evidence>
<organism evidence="5 6">
    <name type="scientific">Tetrapyrgos nigripes</name>
    <dbReference type="NCBI Taxonomy" id="182062"/>
    <lineage>
        <taxon>Eukaryota</taxon>
        <taxon>Fungi</taxon>
        <taxon>Dikarya</taxon>
        <taxon>Basidiomycota</taxon>
        <taxon>Agaricomycotina</taxon>
        <taxon>Agaricomycetes</taxon>
        <taxon>Agaricomycetidae</taxon>
        <taxon>Agaricales</taxon>
        <taxon>Marasmiineae</taxon>
        <taxon>Marasmiaceae</taxon>
        <taxon>Tetrapyrgos</taxon>
    </lineage>
</organism>
<dbReference type="SUPFAM" id="SSF53335">
    <property type="entry name" value="S-adenosyl-L-methionine-dependent methyltransferases"/>
    <property type="match status" value="1"/>
</dbReference>
<dbReference type="Proteomes" id="UP000559256">
    <property type="component" value="Unassembled WGS sequence"/>
</dbReference>
<evidence type="ECO:0000256" key="2">
    <source>
        <dbReference type="ARBA" id="ARBA00022603"/>
    </source>
</evidence>
<feature type="domain" description="Methyltransferase type 11" evidence="4">
    <location>
        <begin position="54"/>
        <end position="152"/>
    </location>
</feature>
<dbReference type="GO" id="GO:0032259">
    <property type="term" value="P:methylation"/>
    <property type="evidence" value="ECO:0007669"/>
    <property type="project" value="UniProtKB-KW"/>
</dbReference>
<accession>A0A8H5LY37</accession>
<comment type="similarity">
    <text evidence="1">Belongs to the methyltransferase superfamily.</text>
</comment>
<name>A0A8H5LY37_9AGAR</name>
<reference evidence="5 6" key="1">
    <citation type="journal article" date="2020" name="ISME J.">
        <title>Uncovering the hidden diversity of litter-decomposition mechanisms in mushroom-forming fungi.</title>
        <authorList>
            <person name="Floudas D."/>
            <person name="Bentzer J."/>
            <person name="Ahren D."/>
            <person name="Johansson T."/>
            <person name="Persson P."/>
            <person name="Tunlid A."/>
        </authorList>
    </citation>
    <scope>NUCLEOTIDE SEQUENCE [LARGE SCALE GENOMIC DNA]</scope>
    <source>
        <strain evidence="5 6">CBS 291.85</strain>
    </source>
</reference>
<protein>
    <recommendedName>
        <fullName evidence="4">Methyltransferase type 11 domain-containing protein</fullName>
    </recommendedName>
</protein>
<dbReference type="InterPro" id="IPR051052">
    <property type="entry name" value="Diverse_substrate_MTase"/>
</dbReference>
<evidence type="ECO:0000256" key="3">
    <source>
        <dbReference type="ARBA" id="ARBA00022679"/>
    </source>
</evidence>
<dbReference type="Pfam" id="PF08241">
    <property type="entry name" value="Methyltransf_11"/>
    <property type="match status" value="1"/>
</dbReference>
<dbReference type="PANTHER" id="PTHR44942">
    <property type="entry name" value="METHYLTRANSF_11 DOMAIN-CONTAINING PROTEIN"/>
    <property type="match status" value="1"/>
</dbReference>
<dbReference type="GO" id="GO:0008757">
    <property type="term" value="F:S-adenosylmethionine-dependent methyltransferase activity"/>
    <property type="evidence" value="ECO:0007669"/>
    <property type="project" value="InterPro"/>
</dbReference>
<gene>
    <name evidence="5" type="ORF">D9758_000584</name>
</gene>
<dbReference type="AlphaFoldDB" id="A0A8H5LY37"/>